<evidence type="ECO:0000256" key="5">
    <source>
        <dbReference type="ARBA" id="ARBA00022692"/>
    </source>
</evidence>
<feature type="transmembrane region" description="Helical" evidence="9">
    <location>
        <begin position="138"/>
        <end position="155"/>
    </location>
</feature>
<keyword evidence="8 9" id="KW-0472">Membrane</keyword>
<dbReference type="EMBL" id="JAQLXW010000002">
    <property type="protein sequence ID" value="MDB8002843.1"/>
    <property type="molecule type" value="Genomic_DNA"/>
</dbReference>
<dbReference type="Gene3D" id="1.10.3720.10">
    <property type="entry name" value="MetI-like"/>
    <property type="match status" value="1"/>
</dbReference>
<dbReference type="GO" id="GO:0043190">
    <property type="term" value="C:ATP-binding cassette (ABC) transporter complex"/>
    <property type="evidence" value="ECO:0007669"/>
    <property type="project" value="InterPro"/>
</dbReference>
<dbReference type="InterPro" id="IPR043429">
    <property type="entry name" value="ArtM/GltK/GlnP/TcyL/YhdX-like"/>
</dbReference>
<keyword evidence="6" id="KW-0029">Amino-acid transport</keyword>
<dbReference type="PANTHER" id="PTHR30614">
    <property type="entry name" value="MEMBRANE COMPONENT OF AMINO ACID ABC TRANSPORTER"/>
    <property type="match status" value="1"/>
</dbReference>
<feature type="domain" description="ABC transmembrane type-1" evidence="10">
    <location>
        <begin position="28"/>
        <end position="220"/>
    </location>
</feature>
<evidence type="ECO:0000313" key="13">
    <source>
        <dbReference type="Proteomes" id="UP000095662"/>
    </source>
</evidence>
<comment type="subcellular location">
    <subcellularLocation>
        <location evidence="1 9">Cell membrane</location>
        <topology evidence="1 9">Multi-pass membrane protein</topology>
    </subcellularLocation>
</comment>
<keyword evidence="5 9" id="KW-0812">Transmembrane</keyword>
<dbReference type="OrthoDB" id="9787841at2"/>
<evidence type="ECO:0000256" key="4">
    <source>
        <dbReference type="ARBA" id="ARBA00022475"/>
    </source>
</evidence>
<keyword evidence="3 9" id="KW-0813">Transport</keyword>
<dbReference type="PANTHER" id="PTHR30614:SF20">
    <property type="entry name" value="GLUTAMINE TRANSPORT SYSTEM PERMEASE PROTEIN GLNP"/>
    <property type="match status" value="1"/>
</dbReference>
<evidence type="ECO:0000313" key="12">
    <source>
        <dbReference type="EMBL" id="MDB8002843.1"/>
    </source>
</evidence>
<dbReference type="CDD" id="cd06261">
    <property type="entry name" value="TM_PBP2"/>
    <property type="match status" value="1"/>
</dbReference>
<feature type="transmembrane region" description="Helical" evidence="9">
    <location>
        <begin position="98"/>
        <end position="117"/>
    </location>
</feature>
<dbReference type="PROSITE" id="PS50928">
    <property type="entry name" value="ABC_TM1"/>
    <property type="match status" value="1"/>
</dbReference>
<organism evidence="11 13">
    <name type="scientific">[Eubacterium] siraeum</name>
    <dbReference type="NCBI Taxonomy" id="39492"/>
    <lineage>
        <taxon>Bacteria</taxon>
        <taxon>Bacillati</taxon>
        <taxon>Bacillota</taxon>
        <taxon>Clostridia</taxon>
        <taxon>Eubacteriales</taxon>
        <taxon>Oscillospiraceae</taxon>
        <taxon>Oscillospiraceae incertae sedis</taxon>
    </lineage>
</organism>
<keyword evidence="7 9" id="KW-1133">Transmembrane helix</keyword>
<evidence type="ECO:0000256" key="6">
    <source>
        <dbReference type="ARBA" id="ARBA00022970"/>
    </source>
</evidence>
<accession>A0A175A2U2</accession>
<feature type="transmembrane region" description="Helical" evidence="9">
    <location>
        <begin position="198"/>
        <end position="217"/>
    </location>
</feature>
<sequence length="233" mass="25416">MDFFLGIWDAIDKALIRENRYEFYLSGIGNTLLISLFAVILGFLIGAFVAVVKQLCAGRRGIGWIAKICDLYVFVIRGTPVLVQLLLINAVLFNYRGANAIVAAVLCFGINSGAYVAEIVRAGIESIDKGQTEAGRSLGLGAGQTMWLIVLPQAIKNILPALGNEFIVLVKETSIAGYIAVTDITKAAQYVGSKTYDLITPLLIAAAFYLILVFILTKLQKLLERRLGKSDRR</sequence>
<evidence type="ECO:0000256" key="9">
    <source>
        <dbReference type="RuleBase" id="RU363032"/>
    </source>
</evidence>
<dbReference type="GO" id="GO:0006865">
    <property type="term" value="P:amino acid transport"/>
    <property type="evidence" value="ECO:0007669"/>
    <property type="project" value="UniProtKB-KW"/>
</dbReference>
<evidence type="ECO:0000256" key="3">
    <source>
        <dbReference type="ARBA" id="ARBA00022448"/>
    </source>
</evidence>
<dbReference type="GO" id="GO:0022857">
    <property type="term" value="F:transmembrane transporter activity"/>
    <property type="evidence" value="ECO:0007669"/>
    <property type="project" value="InterPro"/>
</dbReference>
<dbReference type="InterPro" id="IPR035906">
    <property type="entry name" value="MetI-like_sf"/>
</dbReference>
<proteinExistence type="inferred from homology"/>
<dbReference type="InterPro" id="IPR000515">
    <property type="entry name" value="MetI-like"/>
</dbReference>
<dbReference type="Pfam" id="PF00528">
    <property type="entry name" value="BPD_transp_1"/>
    <property type="match status" value="1"/>
</dbReference>
<reference evidence="12" key="2">
    <citation type="submission" date="2023-01" db="EMBL/GenBank/DDBJ databases">
        <title>Human gut microbiome strain richness.</title>
        <authorList>
            <person name="Chen-Liaw A."/>
        </authorList>
    </citation>
    <scope>NUCLEOTIDE SEQUENCE</scope>
    <source>
        <strain evidence="12">1001283st1_G1_1001283B150217_161031</strain>
    </source>
</reference>
<evidence type="ECO:0000256" key="8">
    <source>
        <dbReference type="ARBA" id="ARBA00023136"/>
    </source>
</evidence>
<evidence type="ECO:0000313" key="11">
    <source>
        <dbReference type="EMBL" id="CUQ90361.1"/>
    </source>
</evidence>
<dbReference type="Proteomes" id="UP001210809">
    <property type="component" value="Unassembled WGS sequence"/>
</dbReference>
<protein>
    <submittedName>
        <fullName evidence="12">Amino acid ABC transporter permease</fullName>
    </submittedName>
    <submittedName>
        <fullName evidence="11">Arginine transport system permease protein ArtQ</fullName>
    </submittedName>
</protein>
<evidence type="ECO:0000259" key="10">
    <source>
        <dbReference type="PROSITE" id="PS50928"/>
    </source>
</evidence>
<dbReference type="NCBIfam" id="TIGR01726">
    <property type="entry name" value="HEQRo_perm_3TM"/>
    <property type="match status" value="1"/>
</dbReference>
<reference evidence="11 13" key="1">
    <citation type="submission" date="2015-09" db="EMBL/GenBank/DDBJ databases">
        <authorList>
            <consortium name="Pathogen Informatics"/>
        </authorList>
    </citation>
    <scope>NUCLEOTIDE SEQUENCE [LARGE SCALE GENOMIC DNA]</scope>
    <source>
        <strain evidence="11 13">2789STDY5834928</strain>
    </source>
</reference>
<keyword evidence="4" id="KW-1003">Cell membrane</keyword>
<comment type="similarity">
    <text evidence="2">Belongs to the binding-protein-dependent transport system permease family. HisMQ subfamily.</text>
</comment>
<gene>
    <name evidence="11" type="primary">artQ_1</name>
    <name evidence="11" type="ORF">ERS852540_02106</name>
    <name evidence="12" type="ORF">PNE09_02050</name>
</gene>
<dbReference type="EMBL" id="CZBY01000019">
    <property type="protein sequence ID" value="CUQ90361.1"/>
    <property type="molecule type" value="Genomic_DNA"/>
</dbReference>
<dbReference type="AlphaFoldDB" id="A0A175A2U2"/>
<dbReference type="FunFam" id="1.10.3720.10:FF:000033">
    <property type="entry name" value="Polar amino acid ABC transporter permease"/>
    <property type="match status" value="1"/>
</dbReference>
<evidence type="ECO:0000256" key="1">
    <source>
        <dbReference type="ARBA" id="ARBA00004651"/>
    </source>
</evidence>
<dbReference type="Proteomes" id="UP000095662">
    <property type="component" value="Unassembled WGS sequence"/>
</dbReference>
<feature type="transmembrane region" description="Helical" evidence="9">
    <location>
        <begin position="71"/>
        <end position="92"/>
    </location>
</feature>
<evidence type="ECO:0000256" key="7">
    <source>
        <dbReference type="ARBA" id="ARBA00022989"/>
    </source>
</evidence>
<dbReference type="STRING" id="39492.ERS852540_02106"/>
<dbReference type="InterPro" id="IPR010065">
    <property type="entry name" value="AA_ABC_transptr_permease_3TM"/>
</dbReference>
<dbReference type="SUPFAM" id="SSF161098">
    <property type="entry name" value="MetI-like"/>
    <property type="match status" value="1"/>
</dbReference>
<name>A0A175A2U2_9FIRM</name>
<evidence type="ECO:0000256" key="2">
    <source>
        <dbReference type="ARBA" id="ARBA00010072"/>
    </source>
</evidence>
<feature type="transmembrane region" description="Helical" evidence="9">
    <location>
        <begin position="32"/>
        <end position="51"/>
    </location>
</feature>